<sequence length="55" mass="5878">MSNLIFIGGQIGGTTKTTTAHLMSLGAILRGQPAAYVLTDPHRVLKPEGRPYVVE</sequence>
<protein>
    <submittedName>
        <fullName evidence="1">Uncharacterized protein</fullName>
    </submittedName>
</protein>
<dbReference type="RefSeq" id="WP_191624747.1">
    <property type="nucleotide sequence ID" value="NZ_CABVIH010000029.1"/>
</dbReference>
<proteinExistence type="predicted"/>
<dbReference type="EMBL" id="CABVIH010000029">
    <property type="protein sequence ID" value="VVP43650.1"/>
    <property type="molecule type" value="Genomic_DNA"/>
</dbReference>
<dbReference type="AlphaFoldDB" id="A0A5E7P4H7"/>
<organism evidence="1 2">
    <name type="scientific">Pseudomonas fluorescens</name>
    <dbReference type="NCBI Taxonomy" id="294"/>
    <lineage>
        <taxon>Bacteria</taxon>
        <taxon>Pseudomonadati</taxon>
        <taxon>Pseudomonadota</taxon>
        <taxon>Gammaproteobacteria</taxon>
        <taxon>Pseudomonadales</taxon>
        <taxon>Pseudomonadaceae</taxon>
        <taxon>Pseudomonas</taxon>
    </lineage>
</organism>
<accession>A0A5E7P4H7</accession>
<gene>
    <name evidence="1" type="ORF">PS880_04979</name>
</gene>
<dbReference type="Proteomes" id="UP000375525">
    <property type="component" value="Unassembled WGS sequence"/>
</dbReference>
<name>A0A5E7P4H7_PSEFL</name>
<evidence type="ECO:0000313" key="1">
    <source>
        <dbReference type="EMBL" id="VVP43650.1"/>
    </source>
</evidence>
<evidence type="ECO:0000313" key="2">
    <source>
        <dbReference type="Proteomes" id="UP000375525"/>
    </source>
</evidence>
<reference evidence="1 2" key="1">
    <citation type="submission" date="2019-09" db="EMBL/GenBank/DDBJ databases">
        <authorList>
            <person name="Chandra G."/>
            <person name="Truman W A."/>
        </authorList>
    </citation>
    <scope>NUCLEOTIDE SEQUENCE [LARGE SCALE GENOMIC DNA]</scope>
    <source>
        <strain evidence="1">PS880</strain>
    </source>
</reference>